<evidence type="ECO:0000259" key="8">
    <source>
        <dbReference type="Pfam" id="PF18565"/>
    </source>
</evidence>
<dbReference type="InterPro" id="IPR036156">
    <property type="entry name" value="Beta-gal/glucu_dom_sf"/>
</dbReference>
<name>A7VQY5_9FIRM</name>
<dbReference type="Proteomes" id="UP000220611">
    <property type="component" value="Unassembled WGS sequence"/>
</dbReference>
<reference evidence="10 12" key="3">
    <citation type="submission" date="2017-07" db="EMBL/GenBank/DDBJ databases">
        <title>Prevalence of linear plasmids in Cutibacterium (Propionibacterium) acnes isolates obtained from prostatic tissue.</title>
        <authorList>
            <person name="Davidsson S."/>
            <person name="Carlsson J."/>
            <person name="Molling P."/>
            <person name="Andren O."/>
            <person name="Andersson S.-O."/>
            <person name="Brzuszkiewicz E."/>
            <person name="Poehlein A."/>
            <person name="Al-Zeer M."/>
            <person name="Brinkmann V."/>
            <person name="Scavenius C."/>
            <person name="Nazipi S."/>
            <person name="Soderquist B."/>
            <person name="Bruggemann H."/>
        </authorList>
    </citation>
    <scope>NUCLEOTIDE SEQUENCE [LARGE SCALE GENOMIC DNA]</scope>
    <source>
        <strain evidence="10 12">DSM 753</strain>
    </source>
</reference>
<evidence type="ECO:0000259" key="4">
    <source>
        <dbReference type="Pfam" id="PF00703"/>
    </source>
</evidence>
<dbReference type="AlphaFoldDB" id="A7VQY5"/>
<evidence type="ECO:0000313" key="9">
    <source>
        <dbReference type="EMBL" id="EDO62107.1"/>
    </source>
</evidence>
<dbReference type="InterPro" id="IPR006102">
    <property type="entry name" value="Ig-like_GH2"/>
</dbReference>
<dbReference type="OrthoDB" id="9762066at2"/>
<dbReference type="GO" id="GO:0004553">
    <property type="term" value="F:hydrolase activity, hydrolyzing O-glycosyl compounds"/>
    <property type="evidence" value="ECO:0007669"/>
    <property type="project" value="InterPro"/>
</dbReference>
<gene>
    <name evidence="10" type="ORF">CH238_06350</name>
    <name evidence="9" type="ORF">CLOLEP_00967</name>
</gene>
<protein>
    <submittedName>
        <fullName evidence="10">Glycoside hydrolase family 2</fullName>
    </submittedName>
    <submittedName>
        <fullName evidence="9">Glycosyl hydrolase family 2, sugar binding domain protein</fullName>
    </submittedName>
</protein>
<evidence type="ECO:0000313" key="10">
    <source>
        <dbReference type="EMBL" id="PEQ25054.1"/>
    </source>
</evidence>
<feature type="domain" description="DUF4982" evidence="7">
    <location>
        <begin position="606"/>
        <end position="665"/>
    </location>
</feature>
<dbReference type="HOGENOM" id="CLU_006501_0_1_9"/>
<evidence type="ECO:0000313" key="12">
    <source>
        <dbReference type="Proteomes" id="UP000220611"/>
    </source>
</evidence>
<dbReference type="InterPro" id="IPR051913">
    <property type="entry name" value="GH2_Domain-Containing"/>
</dbReference>
<evidence type="ECO:0000259" key="7">
    <source>
        <dbReference type="Pfam" id="PF16355"/>
    </source>
</evidence>
<dbReference type="eggNOG" id="COG3250">
    <property type="taxonomic scope" value="Bacteria"/>
</dbReference>
<evidence type="ECO:0000256" key="1">
    <source>
        <dbReference type="ARBA" id="ARBA00007401"/>
    </source>
</evidence>
<sequence>MKLDFNQEWRVYPTPEPEEWNRPRTYEIVNLPHDYNISLETQKERSTGPAGGYYPGCSVEYEKDLCIPDEWKNKLFFLEFDGVYHNAVLWINGKFAARHPNGYTPFWREITEFVKPGENHIRVSAANEDIPNSRWYTGTGIYRDVHLWVKNPLYIPLRGVILTAKAAEGQAEVNCRVTVANKTEEPVQAVLKVRLTDPDGNRSETSEIISIQAQRCQNVELRVPVSQPRLWSDETPNLYQAAVELFYKNEMMDQVLSKYGLRTIEITPQKGFLLNGKPIKLRGGCLHHVGGIMGAASYPKAEERRIRLLKECGYNAIRSSHNPASEALLNACDKLGMLVIDEAFDMWRVPKRPYDYSRYFDDWWPKDVKAMVERDRNHPCVIMYSTGNEIPERDGRSGGYQLSREITDCFKRNDPTRPVTNALCNASPDADVEGMDANLLKNADQIYFARATEDFAAPLDVTGYNYMPERFEMDHAYFPNKVFCATETAPADSCHGWSLVERFPFLIGDFVWTAMDYIGEAGIGRTLVDEPLEGLAEYPYRLAGTGDLDLCGRKRPRSYYRDCVWGIAKRPYLAVEPPCLYGKKQNTTMWGWPVVEEYWNYPGMEGKPVKVSVYSMAAETALYLNGKLIGVQPSGKPNHFIASFQLPYQPGELTAVNLEDGKEICRHTIRTPGLPAHIRLTAEKPFVNRGEEDILFIHAELIDKAGNVILDGDDPVHFSVEGGGSFLAAGNAAVKTTTNYTSPDQRLCRGYAQAVIRTNGLLKPVTVRCAGERLPESKIVLPLV</sequence>
<dbReference type="Pfam" id="PF02837">
    <property type="entry name" value="Glyco_hydro_2_N"/>
    <property type="match status" value="1"/>
</dbReference>
<dbReference type="PRINTS" id="PR00132">
    <property type="entry name" value="GLHYDRLASE2"/>
</dbReference>
<accession>A7VQY5</accession>
<dbReference type="Pfam" id="PF00703">
    <property type="entry name" value="Glyco_hydro_2"/>
    <property type="match status" value="1"/>
</dbReference>
<keyword evidence="2 9" id="KW-0378">Hydrolase</keyword>
<dbReference type="Pfam" id="PF16355">
    <property type="entry name" value="DUF4982"/>
    <property type="match status" value="1"/>
</dbReference>
<dbReference type="EMBL" id="NOXF01000003">
    <property type="protein sequence ID" value="PEQ25054.1"/>
    <property type="molecule type" value="Genomic_DNA"/>
</dbReference>
<evidence type="ECO:0000256" key="2">
    <source>
        <dbReference type="ARBA" id="ARBA00022801"/>
    </source>
</evidence>
<dbReference type="SUPFAM" id="SSF49785">
    <property type="entry name" value="Galactose-binding domain-like"/>
    <property type="match status" value="1"/>
</dbReference>
<proteinExistence type="inferred from homology"/>
<evidence type="ECO:0000256" key="3">
    <source>
        <dbReference type="ARBA" id="ARBA00023295"/>
    </source>
</evidence>
<evidence type="ECO:0000259" key="6">
    <source>
        <dbReference type="Pfam" id="PF02837"/>
    </source>
</evidence>
<comment type="caution">
    <text evidence="9">The sequence shown here is derived from an EMBL/GenBank/DDBJ whole genome shotgun (WGS) entry which is preliminary data.</text>
</comment>
<evidence type="ECO:0000259" key="5">
    <source>
        <dbReference type="Pfam" id="PF02836"/>
    </source>
</evidence>
<reference evidence="9 11" key="2">
    <citation type="submission" date="2007-08" db="EMBL/GenBank/DDBJ databases">
        <authorList>
            <person name="Fulton L."/>
            <person name="Clifton S."/>
            <person name="Fulton B."/>
            <person name="Xu J."/>
            <person name="Minx P."/>
            <person name="Pepin K.H."/>
            <person name="Johnson M."/>
            <person name="Thiruvilangam P."/>
            <person name="Bhonagiri V."/>
            <person name="Nash W.E."/>
            <person name="Wang C."/>
            <person name="Mardis E.R."/>
            <person name="Wilson R.K."/>
        </authorList>
    </citation>
    <scope>NUCLEOTIDE SEQUENCE [LARGE SCALE GENOMIC DNA]</scope>
    <source>
        <strain evidence="9 11">DSM 753</strain>
    </source>
</reference>
<feature type="domain" description="Glycoside hydrolase family 2" evidence="8">
    <location>
        <begin position="678"/>
        <end position="779"/>
    </location>
</feature>
<dbReference type="PANTHER" id="PTHR42732:SF1">
    <property type="entry name" value="BETA-MANNOSIDASE"/>
    <property type="match status" value="1"/>
</dbReference>
<dbReference type="Proteomes" id="UP000003490">
    <property type="component" value="Unassembled WGS sequence"/>
</dbReference>
<dbReference type="Gene3D" id="3.20.20.80">
    <property type="entry name" value="Glycosidases"/>
    <property type="match status" value="1"/>
</dbReference>
<keyword evidence="3" id="KW-0326">Glycosidase</keyword>
<dbReference type="GO" id="GO:0005975">
    <property type="term" value="P:carbohydrate metabolic process"/>
    <property type="evidence" value="ECO:0007669"/>
    <property type="project" value="InterPro"/>
</dbReference>
<keyword evidence="12" id="KW-1185">Reference proteome</keyword>
<organism evidence="9 11">
    <name type="scientific">[Clostridium] leptum DSM 753</name>
    <dbReference type="NCBI Taxonomy" id="428125"/>
    <lineage>
        <taxon>Bacteria</taxon>
        <taxon>Bacillati</taxon>
        <taxon>Bacillota</taxon>
        <taxon>Clostridia</taxon>
        <taxon>Eubacteriales</taxon>
        <taxon>Oscillospiraceae</taxon>
        <taxon>Oscillospiraceae incertae sedis</taxon>
    </lineage>
</organism>
<reference evidence="9 11" key="1">
    <citation type="submission" date="2007-08" db="EMBL/GenBank/DDBJ databases">
        <title>Draft genome sequence of Clostridium leptum (DSM 753).</title>
        <authorList>
            <person name="Sudarsanam P."/>
            <person name="Ley R."/>
            <person name="Guruge J."/>
            <person name="Turnbaugh P.J."/>
            <person name="Mahowald M."/>
            <person name="Liep D."/>
            <person name="Gordon J."/>
        </authorList>
    </citation>
    <scope>NUCLEOTIDE SEQUENCE [LARGE SCALE GENOMIC DNA]</scope>
    <source>
        <strain evidence="9 11">DSM 753</strain>
    </source>
</reference>
<dbReference type="InterPro" id="IPR006104">
    <property type="entry name" value="Glyco_hydro_2_N"/>
</dbReference>
<dbReference type="SUPFAM" id="SSF49303">
    <property type="entry name" value="beta-Galactosidase/glucuronidase domain"/>
    <property type="match status" value="1"/>
</dbReference>
<feature type="domain" description="Glycoside hydrolase family 2 catalytic" evidence="5">
    <location>
        <begin position="270"/>
        <end position="424"/>
    </location>
</feature>
<dbReference type="InterPro" id="IPR017853">
    <property type="entry name" value="GH"/>
</dbReference>
<dbReference type="InterPro" id="IPR032311">
    <property type="entry name" value="DUF4982"/>
</dbReference>
<dbReference type="PANTHER" id="PTHR42732">
    <property type="entry name" value="BETA-GALACTOSIDASE"/>
    <property type="match status" value="1"/>
</dbReference>
<evidence type="ECO:0000313" key="11">
    <source>
        <dbReference type="Proteomes" id="UP000003490"/>
    </source>
</evidence>
<feature type="domain" description="Glycoside hydrolase family 2 immunoglobulin-like beta-sandwich" evidence="4">
    <location>
        <begin position="161"/>
        <end position="262"/>
    </location>
</feature>
<dbReference type="InterPro" id="IPR006103">
    <property type="entry name" value="Glyco_hydro_2_cat"/>
</dbReference>
<dbReference type="InterPro" id="IPR006101">
    <property type="entry name" value="Glyco_hydro_2"/>
</dbReference>
<dbReference type="Gene3D" id="2.60.40.10">
    <property type="entry name" value="Immunoglobulins"/>
    <property type="match status" value="3"/>
</dbReference>
<dbReference type="Pfam" id="PF02836">
    <property type="entry name" value="Glyco_hydro_2_C"/>
    <property type="match status" value="1"/>
</dbReference>
<feature type="domain" description="Glycosyl hydrolases family 2 sugar binding" evidence="6">
    <location>
        <begin position="58"/>
        <end position="149"/>
    </location>
</feature>
<dbReference type="SUPFAM" id="SSF51445">
    <property type="entry name" value="(Trans)glycosidases"/>
    <property type="match status" value="1"/>
</dbReference>
<dbReference type="Gene3D" id="2.60.120.260">
    <property type="entry name" value="Galactose-binding domain-like"/>
    <property type="match status" value="1"/>
</dbReference>
<comment type="similarity">
    <text evidence="1">Belongs to the glycosyl hydrolase 2 family.</text>
</comment>
<dbReference type="EMBL" id="ABCB02000016">
    <property type="protein sequence ID" value="EDO62107.1"/>
    <property type="molecule type" value="Genomic_DNA"/>
</dbReference>
<dbReference type="InterPro" id="IPR013783">
    <property type="entry name" value="Ig-like_fold"/>
</dbReference>
<dbReference type="InterPro" id="IPR008979">
    <property type="entry name" value="Galactose-bd-like_sf"/>
</dbReference>
<dbReference type="Pfam" id="PF18565">
    <property type="entry name" value="Glyco_hydro2_C5"/>
    <property type="match status" value="1"/>
</dbReference>
<dbReference type="InterPro" id="IPR040605">
    <property type="entry name" value="Glyco_hydro2_dom5"/>
</dbReference>